<feature type="transmembrane region" description="Helical" evidence="13">
    <location>
        <begin position="135"/>
        <end position="158"/>
    </location>
</feature>
<feature type="transmembrane region" description="Helical" evidence="13">
    <location>
        <begin position="170"/>
        <end position="188"/>
    </location>
</feature>
<feature type="transmembrane region" description="Helical" evidence="13">
    <location>
        <begin position="321"/>
        <end position="344"/>
    </location>
</feature>
<organism evidence="14 15">
    <name type="scientific">Candidatus Acutalibacter pullicola</name>
    <dbReference type="NCBI Taxonomy" id="2838417"/>
    <lineage>
        <taxon>Bacteria</taxon>
        <taxon>Bacillati</taxon>
        <taxon>Bacillota</taxon>
        <taxon>Clostridia</taxon>
        <taxon>Eubacteriales</taxon>
        <taxon>Acutalibacteraceae</taxon>
        <taxon>Acutalibacter</taxon>
    </lineage>
</organism>
<evidence type="ECO:0000256" key="7">
    <source>
        <dbReference type="ARBA" id="ARBA00022475"/>
    </source>
</evidence>
<dbReference type="Proteomes" id="UP000826793">
    <property type="component" value="Unassembled WGS sequence"/>
</dbReference>
<dbReference type="InterPro" id="IPR002528">
    <property type="entry name" value="MATE_fam"/>
</dbReference>
<evidence type="ECO:0000313" key="14">
    <source>
        <dbReference type="EMBL" id="HJB97931.1"/>
    </source>
</evidence>
<evidence type="ECO:0000256" key="12">
    <source>
        <dbReference type="ARBA" id="ARBA00031636"/>
    </source>
</evidence>
<dbReference type="PANTHER" id="PTHR43298">
    <property type="entry name" value="MULTIDRUG RESISTANCE PROTEIN NORM-RELATED"/>
    <property type="match status" value="1"/>
</dbReference>
<dbReference type="GO" id="GO:0006811">
    <property type="term" value="P:monoatomic ion transport"/>
    <property type="evidence" value="ECO:0007669"/>
    <property type="project" value="UniProtKB-KW"/>
</dbReference>
<comment type="similarity">
    <text evidence="3">Belongs to the multi antimicrobial extrusion (MATE) (TC 2.A.66.1) family.</text>
</comment>
<keyword evidence="5" id="KW-0813">Transport</keyword>
<evidence type="ECO:0000256" key="9">
    <source>
        <dbReference type="ARBA" id="ARBA00022989"/>
    </source>
</evidence>
<reference evidence="14" key="2">
    <citation type="submission" date="2021-04" db="EMBL/GenBank/DDBJ databases">
        <authorList>
            <person name="Gilroy R."/>
        </authorList>
    </citation>
    <scope>NUCLEOTIDE SEQUENCE</scope>
    <source>
        <strain evidence="14">CHK185-1770</strain>
    </source>
</reference>
<dbReference type="NCBIfam" id="TIGR00797">
    <property type="entry name" value="matE"/>
    <property type="match status" value="1"/>
</dbReference>
<proteinExistence type="inferred from homology"/>
<evidence type="ECO:0000256" key="10">
    <source>
        <dbReference type="ARBA" id="ARBA00023065"/>
    </source>
</evidence>
<feature type="transmembrane region" description="Helical" evidence="13">
    <location>
        <begin position="96"/>
        <end position="115"/>
    </location>
</feature>
<feature type="transmembrane region" description="Helical" evidence="13">
    <location>
        <begin position="285"/>
        <end position="309"/>
    </location>
</feature>
<feature type="transmembrane region" description="Helical" evidence="13">
    <location>
        <begin position="260"/>
        <end position="279"/>
    </location>
</feature>
<sequence length="459" mass="49868">MTVKKPPEGLLFSRRDVIRIILPLVAEQFLAMFVGMADSVMVAGVGEAAVSAVSLVDSINVLLINLFTALATGGAVVAGQYLGAQNEKKARRVTDQLVLLIFLISLVVTAALFFLRNFLLRTVFGSITEEVMGYAQTYFTITLFSIPFIALYNGGAAIFRTMADSRTPMLISFLMNAVNIGGNALLIFGFKMEIAGAAVPTLVSRVVAAAVVLGLLCRERYTLHFSRPFSLKLELHTVGRILGIGIPNGIENGMFQFGKIMVVSLISSFGTVAITANAVGNAISVFQILPGFAIGTACVPIVSRCFGAGESRQIRYYTSRLLGLTFVFNILINVVLSLAIPLILQLYQLSEDTMGLTTWVLLFSAVVSSTIWPPAFMLPNAFRATGDVTYTMIVSVASMWIFRVGLSYVLGGYLGLGLQGVWYGMAADWLFRGICFVARYFSQSWRKRISPQQVAEKTV</sequence>
<feature type="transmembrane region" description="Helical" evidence="13">
    <location>
        <begin position="356"/>
        <end position="376"/>
    </location>
</feature>
<feature type="transmembrane region" description="Helical" evidence="13">
    <location>
        <begin position="20"/>
        <end position="42"/>
    </location>
</feature>
<gene>
    <name evidence="14" type="ORF">H9710_05045</name>
</gene>
<dbReference type="GO" id="GO:0005886">
    <property type="term" value="C:plasma membrane"/>
    <property type="evidence" value="ECO:0007669"/>
    <property type="project" value="UniProtKB-SubCell"/>
</dbReference>
<evidence type="ECO:0000256" key="13">
    <source>
        <dbReference type="SAM" id="Phobius"/>
    </source>
</evidence>
<dbReference type="GO" id="GO:0042910">
    <property type="term" value="F:xenobiotic transmembrane transporter activity"/>
    <property type="evidence" value="ECO:0007669"/>
    <property type="project" value="InterPro"/>
</dbReference>
<evidence type="ECO:0000256" key="11">
    <source>
        <dbReference type="ARBA" id="ARBA00023136"/>
    </source>
</evidence>
<keyword evidence="6" id="KW-0050">Antiport</keyword>
<comment type="function">
    <text evidence="1">Multidrug efflux pump.</text>
</comment>
<evidence type="ECO:0000313" key="15">
    <source>
        <dbReference type="Proteomes" id="UP000826793"/>
    </source>
</evidence>
<dbReference type="PANTHER" id="PTHR43298:SF2">
    <property type="entry name" value="FMN_FAD EXPORTER YEEO-RELATED"/>
    <property type="match status" value="1"/>
</dbReference>
<evidence type="ECO:0000256" key="3">
    <source>
        <dbReference type="ARBA" id="ARBA00010199"/>
    </source>
</evidence>
<dbReference type="CDD" id="cd13137">
    <property type="entry name" value="MATE_NorM_like"/>
    <property type="match status" value="1"/>
</dbReference>
<dbReference type="PIRSF" id="PIRSF006603">
    <property type="entry name" value="DinF"/>
    <property type="match status" value="1"/>
</dbReference>
<evidence type="ECO:0000256" key="5">
    <source>
        <dbReference type="ARBA" id="ARBA00022448"/>
    </source>
</evidence>
<protein>
    <recommendedName>
        <fullName evidence="4">Probable multidrug resistance protein NorM</fullName>
    </recommendedName>
    <alternativeName>
        <fullName evidence="12">Multidrug-efflux transporter</fullName>
    </alternativeName>
</protein>
<reference evidence="14" key="1">
    <citation type="journal article" date="2021" name="PeerJ">
        <title>Extensive microbial diversity within the chicken gut microbiome revealed by metagenomics and culture.</title>
        <authorList>
            <person name="Gilroy R."/>
            <person name="Ravi A."/>
            <person name="Getino M."/>
            <person name="Pursley I."/>
            <person name="Horton D.L."/>
            <person name="Alikhan N.F."/>
            <person name="Baker D."/>
            <person name="Gharbi K."/>
            <person name="Hall N."/>
            <person name="Watson M."/>
            <person name="Adriaenssens E.M."/>
            <person name="Foster-Nyarko E."/>
            <person name="Jarju S."/>
            <person name="Secka A."/>
            <person name="Antonio M."/>
            <person name="Oren A."/>
            <person name="Chaudhuri R.R."/>
            <person name="La Ragione R."/>
            <person name="Hildebrand F."/>
            <person name="Pallen M.J."/>
        </authorList>
    </citation>
    <scope>NUCLEOTIDE SEQUENCE</scope>
    <source>
        <strain evidence="14">CHK185-1770</strain>
    </source>
</reference>
<dbReference type="Pfam" id="PF01554">
    <property type="entry name" value="MatE"/>
    <property type="match status" value="2"/>
</dbReference>
<evidence type="ECO:0000256" key="1">
    <source>
        <dbReference type="ARBA" id="ARBA00003408"/>
    </source>
</evidence>
<keyword evidence="10" id="KW-0406">Ion transport</keyword>
<evidence type="ECO:0000256" key="6">
    <source>
        <dbReference type="ARBA" id="ARBA00022449"/>
    </source>
</evidence>
<dbReference type="InterPro" id="IPR050222">
    <property type="entry name" value="MATE_MdtK"/>
</dbReference>
<comment type="subcellular location">
    <subcellularLocation>
        <location evidence="2">Cell membrane</location>
        <topology evidence="2">Multi-pass membrane protein</topology>
    </subcellularLocation>
</comment>
<evidence type="ECO:0000256" key="2">
    <source>
        <dbReference type="ARBA" id="ARBA00004651"/>
    </source>
</evidence>
<keyword evidence="7" id="KW-1003">Cell membrane</keyword>
<dbReference type="InterPro" id="IPR048279">
    <property type="entry name" value="MdtK-like"/>
</dbReference>
<keyword evidence="8 13" id="KW-0812">Transmembrane</keyword>
<comment type="caution">
    <text evidence="14">The sequence shown here is derived from an EMBL/GenBank/DDBJ whole genome shotgun (WGS) entry which is preliminary data.</text>
</comment>
<keyword evidence="9 13" id="KW-1133">Transmembrane helix</keyword>
<dbReference type="EMBL" id="DWXG01000039">
    <property type="protein sequence ID" value="HJB97931.1"/>
    <property type="molecule type" value="Genomic_DNA"/>
</dbReference>
<feature type="transmembrane region" description="Helical" evidence="13">
    <location>
        <begin position="194"/>
        <end position="217"/>
    </location>
</feature>
<dbReference type="AlphaFoldDB" id="A0A9D2MWL6"/>
<name>A0A9D2MWL6_9FIRM</name>
<keyword evidence="11 13" id="KW-0472">Membrane</keyword>
<dbReference type="GO" id="GO:0015297">
    <property type="term" value="F:antiporter activity"/>
    <property type="evidence" value="ECO:0007669"/>
    <property type="project" value="UniProtKB-KW"/>
</dbReference>
<evidence type="ECO:0000256" key="4">
    <source>
        <dbReference type="ARBA" id="ARBA00020268"/>
    </source>
</evidence>
<accession>A0A9D2MWL6</accession>
<feature type="transmembrane region" description="Helical" evidence="13">
    <location>
        <begin position="62"/>
        <end position="84"/>
    </location>
</feature>
<evidence type="ECO:0000256" key="8">
    <source>
        <dbReference type="ARBA" id="ARBA00022692"/>
    </source>
</evidence>